<dbReference type="GO" id="GO:0016989">
    <property type="term" value="F:sigma factor antagonist activity"/>
    <property type="evidence" value="ECO:0007669"/>
    <property type="project" value="TreeGrafter"/>
</dbReference>
<feature type="transmembrane region" description="Helical" evidence="1">
    <location>
        <begin position="70"/>
        <end position="91"/>
    </location>
</feature>
<sequence length="380" mass="41822">MQKDPHKLLEKYKSGNCSEEEKAIVESWYLELERQQAPAHEVITKSKDQVWTSLAEKTTRPLEKTASGKVYLFKAAAWAAVVFLVVSVVYLTGNRQKDVPMANGSAKDDVVPGGDKAFLTLANGRKISLTDAANGEIAKEAGLSITKTADGQLVYTVKEDTETSTNLLNTIETPKGGKYQINLPDGTRVWLNAASSLRYPAKFVGDKRMVTLTGEGYFEVAKNREMPFIVKTAGQEVHVLGTHFNINSYADEGSVKTTLAEGSVRVIPAAEAEKITLKPGEQSELDNKGIKVKKADLEAVLAWKQGDFIFDGEDLKSIMRKVARWYDVEVIYKGVFDHLKFGGSISRSKNISSVLGIMEETGSVHFHIEGKRITVTDTTK</sequence>
<dbReference type="RefSeq" id="WP_084236342.1">
    <property type="nucleotide sequence ID" value="NZ_FWXT01000001.1"/>
</dbReference>
<keyword evidence="1" id="KW-0812">Transmembrane</keyword>
<name>A0A1W1YPH9_9SPHI</name>
<dbReference type="InterPro" id="IPR006860">
    <property type="entry name" value="FecR"/>
</dbReference>
<dbReference type="STRING" id="151894.SAMN04488524_0087"/>
<dbReference type="EMBL" id="FWXT01000001">
    <property type="protein sequence ID" value="SMC38036.1"/>
    <property type="molecule type" value="Genomic_DNA"/>
</dbReference>
<evidence type="ECO:0000313" key="5">
    <source>
        <dbReference type="Proteomes" id="UP000192756"/>
    </source>
</evidence>
<evidence type="ECO:0000259" key="3">
    <source>
        <dbReference type="Pfam" id="PF16344"/>
    </source>
</evidence>
<keyword evidence="1" id="KW-1133">Transmembrane helix</keyword>
<proteinExistence type="predicted"/>
<feature type="domain" description="Protein FecR C-terminal" evidence="3">
    <location>
        <begin position="307"/>
        <end position="375"/>
    </location>
</feature>
<organism evidence="4 5">
    <name type="scientific">Pedobacter africanus</name>
    <dbReference type="NCBI Taxonomy" id="151894"/>
    <lineage>
        <taxon>Bacteria</taxon>
        <taxon>Pseudomonadati</taxon>
        <taxon>Bacteroidota</taxon>
        <taxon>Sphingobacteriia</taxon>
        <taxon>Sphingobacteriales</taxon>
        <taxon>Sphingobacteriaceae</taxon>
        <taxon>Pedobacter</taxon>
    </lineage>
</organism>
<dbReference type="PANTHER" id="PTHR30273:SF2">
    <property type="entry name" value="PROTEIN FECR"/>
    <property type="match status" value="1"/>
</dbReference>
<gene>
    <name evidence="4" type="ORF">SAMN04488524_0087</name>
</gene>
<dbReference type="FunFam" id="2.60.120.1440:FF:000001">
    <property type="entry name" value="Putative anti-sigma factor"/>
    <property type="match status" value="1"/>
</dbReference>
<dbReference type="PANTHER" id="PTHR30273">
    <property type="entry name" value="PERIPLASMIC SIGNAL SENSOR AND SIGMA FACTOR ACTIVATOR FECR-RELATED"/>
    <property type="match status" value="1"/>
</dbReference>
<dbReference type="Pfam" id="PF16344">
    <property type="entry name" value="FecR_C"/>
    <property type="match status" value="1"/>
</dbReference>
<protein>
    <submittedName>
        <fullName evidence="4">FecR family protein</fullName>
    </submittedName>
</protein>
<feature type="domain" description="FecR protein" evidence="2">
    <location>
        <begin position="170"/>
        <end position="265"/>
    </location>
</feature>
<dbReference type="InterPro" id="IPR012373">
    <property type="entry name" value="Ferrdict_sens_TM"/>
</dbReference>
<evidence type="ECO:0000259" key="2">
    <source>
        <dbReference type="Pfam" id="PF04773"/>
    </source>
</evidence>
<evidence type="ECO:0000256" key="1">
    <source>
        <dbReference type="SAM" id="Phobius"/>
    </source>
</evidence>
<dbReference type="Proteomes" id="UP000192756">
    <property type="component" value="Unassembled WGS sequence"/>
</dbReference>
<dbReference type="Pfam" id="PF04773">
    <property type="entry name" value="FecR"/>
    <property type="match status" value="1"/>
</dbReference>
<dbReference type="Gene3D" id="2.60.120.1440">
    <property type="match status" value="1"/>
</dbReference>
<dbReference type="InterPro" id="IPR032508">
    <property type="entry name" value="FecR_C"/>
</dbReference>
<keyword evidence="5" id="KW-1185">Reference proteome</keyword>
<keyword evidence="1" id="KW-0472">Membrane</keyword>
<accession>A0A1W1YPH9</accession>
<dbReference type="OrthoDB" id="1099963at2"/>
<dbReference type="AlphaFoldDB" id="A0A1W1YPH9"/>
<reference evidence="5" key="1">
    <citation type="submission" date="2017-04" db="EMBL/GenBank/DDBJ databases">
        <authorList>
            <person name="Varghese N."/>
            <person name="Submissions S."/>
        </authorList>
    </citation>
    <scope>NUCLEOTIDE SEQUENCE [LARGE SCALE GENOMIC DNA]</scope>
    <source>
        <strain evidence="5">DSM 12126</strain>
    </source>
</reference>
<dbReference type="PIRSF" id="PIRSF018266">
    <property type="entry name" value="FecR"/>
    <property type="match status" value="1"/>
</dbReference>
<dbReference type="Gene3D" id="3.55.50.30">
    <property type="match status" value="1"/>
</dbReference>
<evidence type="ECO:0000313" key="4">
    <source>
        <dbReference type="EMBL" id="SMC38036.1"/>
    </source>
</evidence>